<dbReference type="PANTHER" id="PTHR43047">
    <property type="entry name" value="TWO-COMPONENT HISTIDINE PROTEIN KINASE"/>
    <property type="match status" value="1"/>
</dbReference>
<keyword evidence="4 14" id="KW-0597">Phosphoprotein</keyword>
<dbReference type="OrthoDB" id="60033at2759"/>
<evidence type="ECO:0000256" key="16">
    <source>
        <dbReference type="SAM" id="Phobius"/>
    </source>
</evidence>
<evidence type="ECO:0000313" key="19">
    <source>
        <dbReference type="EMBL" id="KJX92285.1"/>
    </source>
</evidence>
<feature type="region of interest" description="Disordered" evidence="15">
    <location>
        <begin position="749"/>
        <end position="777"/>
    </location>
</feature>
<dbReference type="SMART" id="SM00387">
    <property type="entry name" value="HATPase_c"/>
    <property type="match status" value="1"/>
</dbReference>
<dbReference type="GO" id="GO:0000155">
    <property type="term" value="F:phosphorelay sensor kinase activity"/>
    <property type="evidence" value="ECO:0007669"/>
    <property type="project" value="InterPro"/>
</dbReference>
<keyword evidence="11" id="KW-0902">Two-component regulatory system</keyword>
<dbReference type="InterPro" id="IPR036890">
    <property type="entry name" value="HATPase_C_sf"/>
</dbReference>
<dbReference type="InterPro" id="IPR005467">
    <property type="entry name" value="His_kinase_dom"/>
</dbReference>
<dbReference type="Proteomes" id="UP000033647">
    <property type="component" value="Unassembled WGS sequence"/>
</dbReference>
<dbReference type="PROSITE" id="PS50109">
    <property type="entry name" value="HIS_KIN"/>
    <property type="match status" value="1"/>
</dbReference>
<evidence type="ECO:0000256" key="10">
    <source>
        <dbReference type="ARBA" id="ARBA00022989"/>
    </source>
</evidence>
<dbReference type="EMBL" id="LAFY01005832">
    <property type="protein sequence ID" value="KJX92285.1"/>
    <property type="molecule type" value="Genomic_DNA"/>
</dbReference>
<evidence type="ECO:0000256" key="14">
    <source>
        <dbReference type="PROSITE-ProRule" id="PRU00169"/>
    </source>
</evidence>
<dbReference type="PRINTS" id="PR00344">
    <property type="entry name" value="BCTRLSENSOR"/>
</dbReference>
<keyword evidence="6 16" id="KW-0812">Transmembrane</keyword>
<feature type="compositionally biased region" description="Low complexity" evidence="15">
    <location>
        <begin position="765"/>
        <end position="777"/>
    </location>
</feature>
<dbReference type="InterPro" id="IPR011006">
    <property type="entry name" value="CheY-like_superfamily"/>
</dbReference>
<dbReference type="SUPFAM" id="SSF47384">
    <property type="entry name" value="Homodimeric domain of signal transducing histidine kinase"/>
    <property type="match status" value="1"/>
</dbReference>
<feature type="transmembrane region" description="Helical" evidence="16">
    <location>
        <begin position="12"/>
        <end position="31"/>
    </location>
</feature>
<evidence type="ECO:0000256" key="7">
    <source>
        <dbReference type="ARBA" id="ARBA00022741"/>
    </source>
</evidence>
<dbReference type="CDD" id="cd17546">
    <property type="entry name" value="REC_hyHK_CKI1_RcsC-like"/>
    <property type="match status" value="1"/>
</dbReference>
<evidence type="ECO:0000256" key="11">
    <source>
        <dbReference type="ARBA" id="ARBA00023012"/>
    </source>
</evidence>
<dbReference type="PANTHER" id="PTHR43047:SF72">
    <property type="entry name" value="OSMOSENSING HISTIDINE PROTEIN KINASE SLN1"/>
    <property type="match status" value="1"/>
</dbReference>
<name>A0A0F4G7R1_9PEZI</name>
<keyword evidence="5" id="KW-0808">Transferase</keyword>
<dbReference type="AlphaFoldDB" id="A0A0F4G7R1"/>
<protein>
    <recommendedName>
        <fullName evidence="3">histidine kinase</fullName>
        <ecNumber evidence="3">2.7.13.3</ecNumber>
    </recommendedName>
</protein>
<comment type="subcellular location">
    <subcellularLocation>
        <location evidence="2">Membrane</location>
    </subcellularLocation>
</comment>
<evidence type="ECO:0000256" key="12">
    <source>
        <dbReference type="ARBA" id="ARBA00023136"/>
    </source>
</evidence>
<keyword evidence="10 16" id="KW-1133">Transmembrane helix</keyword>
<dbReference type="FunFam" id="3.40.50.2300:FF:000289">
    <property type="entry name" value="Osmosensing histidine protein kinase SLN1"/>
    <property type="match status" value="1"/>
</dbReference>
<dbReference type="PROSITE" id="PS50110">
    <property type="entry name" value="RESPONSE_REGULATORY"/>
    <property type="match status" value="1"/>
</dbReference>
<dbReference type="SUPFAM" id="SSF52172">
    <property type="entry name" value="CheY-like"/>
    <property type="match status" value="1"/>
</dbReference>
<dbReference type="InterPro" id="IPR036097">
    <property type="entry name" value="HisK_dim/P_sf"/>
</dbReference>
<feature type="region of interest" description="Disordered" evidence="15">
    <location>
        <begin position="887"/>
        <end position="952"/>
    </location>
</feature>
<dbReference type="CDD" id="cd06225">
    <property type="entry name" value="HAMP"/>
    <property type="match status" value="1"/>
</dbReference>
<accession>A0A0F4G7R1</accession>
<feature type="modified residue" description="4-aspartylphosphate" evidence="14">
    <location>
        <position position="1049"/>
    </location>
</feature>
<feature type="domain" description="Response regulatory" evidence="18">
    <location>
        <begin position="992"/>
        <end position="1114"/>
    </location>
</feature>
<gene>
    <name evidence="19" type="ORF">TI39_contig5877g00002</name>
</gene>
<feature type="region of interest" description="Disordered" evidence="15">
    <location>
        <begin position="1138"/>
        <end position="1179"/>
    </location>
</feature>
<evidence type="ECO:0000256" key="1">
    <source>
        <dbReference type="ARBA" id="ARBA00000085"/>
    </source>
</evidence>
<keyword evidence="12 16" id="KW-0472">Membrane</keyword>
<evidence type="ECO:0000256" key="9">
    <source>
        <dbReference type="ARBA" id="ARBA00022840"/>
    </source>
</evidence>
<comment type="caution">
    <text evidence="19">The sequence shown here is derived from an EMBL/GenBank/DDBJ whole genome shotgun (WGS) entry which is preliminary data.</text>
</comment>
<dbReference type="SMART" id="SM00388">
    <property type="entry name" value="HisKA"/>
    <property type="match status" value="1"/>
</dbReference>
<dbReference type="GO" id="GO:0007234">
    <property type="term" value="P:osmosensory signaling via phosphorelay pathway"/>
    <property type="evidence" value="ECO:0007669"/>
    <property type="project" value="UniProtKB-ARBA"/>
</dbReference>
<comment type="catalytic activity">
    <reaction evidence="1">
        <text>ATP + protein L-histidine = ADP + protein N-phospho-L-histidine.</text>
        <dbReference type="EC" id="2.7.13.3"/>
    </reaction>
</comment>
<dbReference type="GO" id="GO:0005886">
    <property type="term" value="C:plasma membrane"/>
    <property type="evidence" value="ECO:0007669"/>
    <property type="project" value="UniProtKB-ARBA"/>
</dbReference>
<dbReference type="GO" id="GO:0005524">
    <property type="term" value="F:ATP binding"/>
    <property type="evidence" value="ECO:0007669"/>
    <property type="project" value="UniProtKB-KW"/>
</dbReference>
<dbReference type="STRING" id="1047168.A0A0F4G7R1"/>
<keyword evidence="9" id="KW-0067">ATP-binding</keyword>
<dbReference type="GO" id="GO:0009927">
    <property type="term" value="F:histidine phosphotransfer kinase activity"/>
    <property type="evidence" value="ECO:0007669"/>
    <property type="project" value="TreeGrafter"/>
</dbReference>
<feature type="compositionally biased region" description="Polar residues" evidence="15">
    <location>
        <begin position="1170"/>
        <end position="1179"/>
    </location>
</feature>
<evidence type="ECO:0000259" key="17">
    <source>
        <dbReference type="PROSITE" id="PS50109"/>
    </source>
</evidence>
<dbReference type="FunFam" id="1.10.287.130:FF:000004">
    <property type="entry name" value="Ethylene receptor 1"/>
    <property type="match status" value="1"/>
</dbReference>
<feature type="compositionally biased region" description="Low complexity" evidence="15">
    <location>
        <begin position="1141"/>
        <end position="1151"/>
    </location>
</feature>
<dbReference type="EC" id="2.7.13.3" evidence="3"/>
<dbReference type="Gene3D" id="1.10.287.130">
    <property type="match status" value="1"/>
</dbReference>
<reference evidence="19 20" key="1">
    <citation type="submission" date="2015-03" db="EMBL/GenBank/DDBJ databases">
        <title>RNA-seq based gene annotation and comparative genomics of four Zymoseptoria species reveal species-specific pathogenicity related genes and transposable element activity.</title>
        <authorList>
            <person name="Grandaubert J."/>
            <person name="Bhattacharyya A."/>
            <person name="Stukenbrock E.H."/>
        </authorList>
    </citation>
    <scope>NUCLEOTIDE SEQUENCE [LARGE SCALE GENOMIC DNA]</scope>
    <source>
        <strain evidence="19 20">Zb18110</strain>
    </source>
</reference>
<feature type="compositionally biased region" description="Low complexity" evidence="15">
    <location>
        <begin position="936"/>
        <end position="946"/>
    </location>
</feature>
<dbReference type="InterPro" id="IPR003661">
    <property type="entry name" value="HisK_dim/P_dom"/>
</dbReference>
<evidence type="ECO:0000256" key="13">
    <source>
        <dbReference type="ARBA" id="ARBA00023180"/>
    </source>
</evidence>
<feature type="domain" description="Histidine kinase" evidence="17">
    <location>
        <begin position="578"/>
        <end position="883"/>
    </location>
</feature>
<evidence type="ECO:0000256" key="5">
    <source>
        <dbReference type="ARBA" id="ARBA00022679"/>
    </source>
</evidence>
<evidence type="ECO:0000256" key="2">
    <source>
        <dbReference type="ARBA" id="ARBA00004370"/>
    </source>
</evidence>
<evidence type="ECO:0000256" key="8">
    <source>
        <dbReference type="ARBA" id="ARBA00022777"/>
    </source>
</evidence>
<dbReference type="InterPro" id="IPR001789">
    <property type="entry name" value="Sig_transdc_resp-reg_receiver"/>
</dbReference>
<organism evidence="19 20">
    <name type="scientific">Zymoseptoria brevis</name>
    <dbReference type="NCBI Taxonomy" id="1047168"/>
    <lineage>
        <taxon>Eukaryota</taxon>
        <taxon>Fungi</taxon>
        <taxon>Dikarya</taxon>
        <taxon>Ascomycota</taxon>
        <taxon>Pezizomycotina</taxon>
        <taxon>Dothideomycetes</taxon>
        <taxon>Dothideomycetidae</taxon>
        <taxon>Mycosphaerellales</taxon>
        <taxon>Mycosphaerellaceae</taxon>
        <taxon>Zymoseptoria</taxon>
    </lineage>
</organism>
<dbReference type="Pfam" id="PF02518">
    <property type="entry name" value="HATPase_c"/>
    <property type="match status" value="1"/>
</dbReference>
<dbReference type="Gene3D" id="3.40.50.2300">
    <property type="match status" value="1"/>
</dbReference>
<dbReference type="Pfam" id="PF00512">
    <property type="entry name" value="HisKA"/>
    <property type="match status" value="1"/>
</dbReference>
<evidence type="ECO:0000256" key="3">
    <source>
        <dbReference type="ARBA" id="ARBA00012438"/>
    </source>
</evidence>
<dbReference type="CDD" id="cd16922">
    <property type="entry name" value="HATPase_EvgS-ArcB-TorS-like"/>
    <property type="match status" value="1"/>
</dbReference>
<evidence type="ECO:0000256" key="6">
    <source>
        <dbReference type="ARBA" id="ARBA00022692"/>
    </source>
</evidence>
<dbReference type="SMART" id="SM00448">
    <property type="entry name" value="REC"/>
    <property type="match status" value="1"/>
</dbReference>
<evidence type="ECO:0000313" key="20">
    <source>
        <dbReference type="Proteomes" id="UP000033647"/>
    </source>
</evidence>
<keyword evidence="8" id="KW-0418">Kinase</keyword>
<proteinExistence type="predicted"/>
<evidence type="ECO:0000256" key="4">
    <source>
        <dbReference type="ARBA" id="ARBA00022553"/>
    </source>
</evidence>
<feature type="compositionally biased region" description="Low complexity" evidence="15">
    <location>
        <begin position="438"/>
        <end position="454"/>
    </location>
</feature>
<dbReference type="Gene3D" id="3.30.565.10">
    <property type="entry name" value="Histidine kinase-like ATPase, C-terminal domain"/>
    <property type="match status" value="1"/>
</dbReference>
<keyword evidence="13" id="KW-0325">Glycoprotein</keyword>
<evidence type="ECO:0000259" key="18">
    <source>
        <dbReference type="PROSITE" id="PS50110"/>
    </source>
</evidence>
<dbReference type="SUPFAM" id="SSF55874">
    <property type="entry name" value="ATPase domain of HSP90 chaperone/DNA topoisomerase II/histidine kinase"/>
    <property type="match status" value="1"/>
</dbReference>
<dbReference type="InterPro" id="IPR004358">
    <property type="entry name" value="Sig_transdc_His_kin-like_C"/>
</dbReference>
<sequence>MRIPIRVQLGSIILLASLVGLAVISIATWIFTHNFVLQLRVSRLEFTASLKAAQLSSNLDLYGTSATTISTRVTIQNAFQRYYATGNNTIENWLNPLRDVQAAISSDASLGQSLLLQARLWDRASNGLGSSGGLLNVTADGVYEAGVLLPGYLYPNGSAIPFGANDTDAGPYGYPPPLYPNLTYFTEAYNSTYDVYKASYGGRALDPGAPLLLGPWSINSSFSLMSLTVPVTNNTNKVEILGYLTVVLDARLIFQITNSLQGLGKTGETLLLGPAARNNHFNETIMTSVGDKTRMDFDVQYIVPVNATRSSNKQSPARSIATPAFNASQFPVIYDALALTLQSNRMADVSGGDVRAKNEAGEKVSVGYALLDSDMVDWIVVVSMSRKEVWQPINTLRNVIITCLFATAALMAVFSFGLGHFASLPIIRLKQATLRSMDPPSASRSSFDSFASGRADGEDREDVNPNDGLDETLARKEGLVAFANPVTKWRQKRSEASRARRDERNKRIFRIPGKVKERKHWVKDELSELGETFNSMSDELMMQYTKLEERVQQRTAELELSKKAAEAANESKTLFIANLSHELKTPLNGILGLSAVCMQEDDPLRLKRSLGIIYKSGDLLLNLLTDLLTFSKNQVGQHITLDEKEFCLRDISSQILAIFEKQAREGQIDLRVEFEGAQNATLDDEFPERNSTTGPNGIGRLRDLILWGDIHRLLQVVINLISNALKFSHQGGSVVLTVRCLPEIPDLGSRTASINSRPSRHNSSRQRASASTARLSTANAINAKDKPHAMSHVTERAQSPPPGRYVYFEFSVADTGPGIPESMQDKIFEPFVQGDLGLSKKYGGTGLGLSICSQLASLMRGTIRVQSTVDVGSTFTMKVPLRLIQSRRESSATSLADGIPGSSRSASFDEDRPITHGPVEYSESPIAEVPPPPKVPTAGGVPTGGVSNDSQPRLVGLSQPFFASSQPMESPGSQPDAMKHVTGQASRSDRIRVLVAEDNKVNQEVVLRMLKLEDIYDVTVAKDGQEALDLVKESMCGDELKAFNLIFMDVQMPNVDGLQSTRLIREIGYQAPIVALTAFAEESNIQDCLDSGMNYFLSKPIRRPQLKKVLREYCAPIPEENEEATAPVDERRGNTTIVMVNGSSANGSSNGHPPGEDVSKNHQQDRNGKQMATTTDDDI</sequence>
<feature type="region of interest" description="Disordered" evidence="15">
    <location>
        <begin position="438"/>
        <end position="470"/>
    </location>
</feature>
<dbReference type="CDD" id="cd00082">
    <property type="entry name" value="HisKA"/>
    <property type="match status" value="1"/>
</dbReference>
<feature type="compositionally biased region" description="Basic and acidic residues" evidence="15">
    <location>
        <begin position="1154"/>
        <end position="1168"/>
    </location>
</feature>
<keyword evidence="20" id="KW-1185">Reference proteome</keyword>
<evidence type="ECO:0000256" key="15">
    <source>
        <dbReference type="SAM" id="MobiDB-lite"/>
    </source>
</evidence>
<dbReference type="InterPro" id="IPR003594">
    <property type="entry name" value="HATPase_dom"/>
</dbReference>
<dbReference type="Pfam" id="PF00072">
    <property type="entry name" value="Response_reg"/>
    <property type="match status" value="1"/>
</dbReference>
<keyword evidence="7" id="KW-0547">Nucleotide-binding</keyword>